<dbReference type="RefSeq" id="WP_257771603.1">
    <property type="nucleotide sequence ID" value="NZ_CP102480.1"/>
</dbReference>
<name>A0A9J7AXS1_9PROT</name>
<evidence type="ECO:0000313" key="3">
    <source>
        <dbReference type="EMBL" id="UUX51870.1"/>
    </source>
</evidence>
<reference evidence="3" key="1">
    <citation type="submission" date="2022-08" db="EMBL/GenBank/DDBJ databases">
        <title>Nisaea acidiphila sp. nov., isolated from a marine algal debris and emended description of the genus Nisaea Urios et al. 2008.</title>
        <authorList>
            <person name="Kwon K."/>
        </authorList>
    </citation>
    <scope>NUCLEOTIDE SEQUENCE</scope>
    <source>
        <strain evidence="3">MEBiC11861</strain>
    </source>
</reference>
<accession>A0A9J7AXS1</accession>
<feature type="domain" description="DUF4166" evidence="2">
    <location>
        <begin position="8"/>
        <end position="188"/>
    </location>
</feature>
<sequence length="193" mass="21910">MGDKWSNLHPDIQKRFEKNPEPGAPLRYRGILDELSCSFAGKLLGFLTRPLIRGALIPHSATNVPVDIQVYAEPGDPAIYKHRIYHLPGRELVEFTSFMRRSTRGEVLEYVGFGLGMKLLVFEKEGNLHFQSDGYFWDLGFVRIPVPGLLSPGKTYLMHINEGAGRFRIRIDIDHVLLGPMFVQAGVFEEIQE</sequence>
<evidence type="ECO:0000259" key="2">
    <source>
        <dbReference type="Pfam" id="PF13761"/>
    </source>
</evidence>
<evidence type="ECO:0000313" key="4">
    <source>
        <dbReference type="Proteomes" id="UP001060336"/>
    </source>
</evidence>
<evidence type="ECO:0000256" key="1">
    <source>
        <dbReference type="SAM" id="MobiDB-lite"/>
    </source>
</evidence>
<dbReference type="Pfam" id="PF13761">
    <property type="entry name" value="DUF4166"/>
    <property type="match status" value="1"/>
</dbReference>
<feature type="region of interest" description="Disordered" evidence="1">
    <location>
        <begin position="1"/>
        <end position="20"/>
    </location>
</feature>
<dbReference type="Proteomes" id="UP001060336">
    <property type="component" value="Chromosome"/>
</dbReference>
<keyword evidence="4" id="KW-1185">Reference proteome</keyword>
<proteinExistence type="predicted"/>
<dbReference type="InterPro" id="IPR025311">
    <property type="entry name" value="DUF4166"/>
</dbReference>
<organism evidence="3 4">
    <name type="scientific">Nisaea acidiphila</name>
    <dbReference type="NCBI Taxonomy" id="1862145"/>
    <lineage>
        <taxon>Bacteria</taxon>
        <taxon>Pseudomonadati</taxon>
        <taxon>Pseudomonadota</taxon>
        <taxon>Alphaproteobacteria</taxon>
        <taxon>Rhodospirillales</taxon>
        <taxon>Thalassobaculaceae</taxon>
        <taxon>Nisaea</taxon>
    </lineage>
</organism>
<gene>
    <name evidence="3" type="ORF">NUH88_09240</name>
</gene>
<dbReference type="AlphaFoldDB" id="A0A9J7AXS1"/>
<dbReference type="EMBL" id="CP102480">
    <property type="protein sequence ID" value="UUX51870.1"/>
    <property type="molecule type" value="Genomic_DNA"/>
</dbReference>
<protein>
    <submittedName>
        <fullName evidence="3">DUF4166 domain-containing protein</fullName>
    </submittedName>
</protein>
<dbReference type="KEGG" id="naci:NUH88_09240"/>
<feature type="compositionally biased region" description="Basic and acidic residues" evidence="1">
    <location>
        <begin position="11"/>
        <end position="20"/>
    </location>
</feature>